<dbReference type="Proteomes" id="UP000054988">
    <property type="component" value="Unassembled WGS sequence"/>
</dbReference>
<protein>
    <submittedName>
        <fullName evidence="1">Uncharacterized protein</fullName>
    </submittedName>
</protein>
<gene>
    <name evidence="1" type="ORF">WG66_17026</name>
</gene>
<evidence type="ECO:0000313" key="2">
    <source>
        <dbReference type="Proteomes" id="UP000054988"/>
    </source>
</evidence>
<name>A0A0W0F242_MONRR</name>
<dbReference type="EMBL" id="LATX01002386">
    <property type="protein sequence ID" value="KTB30397.1"/>
    <property type="molecule type" value="Genomic_DNA"/>
</dbReference>
<comment type="caution">
    <text evidence="1">The sequence shown here is derived from an EMBL/GenBank/DDBJ whole genome shotgun (WGS) entry which is preliminary data.</text>
</comment>
<evidence type="ECO:0000313" key="1">
    <source>
        <dbReference type="EMBL" id="KTB30397.1"/>
    </source>
</evidence>
<reference evidence="1 2" key="1">
    <citation type="submission" date="2015-12" db="EMBL/GenBank/DDBJ databases">
        <title>Draft genome sequence of Moniliophthora roreri, the causal agent of frosty pod rot of cacao.</title>
        <authorList>
            <person name="Aime M.C."/>
            <person name="Diaz-Valderrama J.R."/>
            <person name="Kijpornyongpan T."/>
            <person name="Phillips-Mora W."/>
        </authorList>
    </citation>
    <scope>NUCLEOTIDE SEQUENCE [LARGE SCALE GENOMIC DNA]</scope>
    <source>
        <strain evidence="1 2">MCA 2952</strain>
    </source>
</reference>
<accession>A0A0W0F242</accession>
<proteinExistence type="predicted"/>
<sequence>MHKTRLLH</sequence>
<organism evidence="1 2">
    <name type="scientific">Moniliophthora roreri</name>
    <name type="common">Frosty pod rot fungus</name>
    <name type="synonym">Monilia roreri</name>
    <dbReference type="NCBI Taxonomy" id="221103"/>
    <lineage>
        <taxon>Eukaryota</taxon>
        <taxon>Fungi</taxon>
        <taxon>Dikarya</taxon>
        <taxon>Basidiomycota</taxon>
        <taxon>Agaricomycotina</taxon>
        <taxon>Agaricomycetes</taxon>
        <taxon>Agaricomycetidae</taxon>
        <taxon>Agaricales</taxon>
        <taxon>Marasmiineae</taxon>
        <taxon>Marasmiaceae</taxon>
        <taxon>Moniliophthora</taxon>
    </lineage>
</organism>